<evidence type="ECO:0000313" key="2">
    <source>
        <dbReference type="Proteomes" id="UP000309997"/>
    </source>
</evidence>
<protein>
    <submittedName>
        <fullName evidence="1">Uncharacterized protein</fullName>
    </submittedName>
</protein>
<gene>
    <name evidence="1" type="ORF">D5086_009381</name>
</gene>
<accession>A0ACC4CJK1</accession>
<dbReference type="EMBL" id="RCHU02000004">
    <property type="protein sequence ID" value="KAL3597744.1"/>
    <property type="molecule type" value="Genomic_DNA"/>
</dbReference>
<proteinExistence type="predicted"/>
<reference evidence="1 2" key="1">
    <citation type="journal article" date="2024" name="Plant Biotechnol. J.">
        <title>Genome and CRISPR/Cas9 system of a widespread forest tree (Populus alba) in the world.</title>
        <authorList>
            <person name="Liu Y.J."/>
            <person name="Jiang P.F."/>
            <person name="Han X.M."/>
            <person name="Li X.Y."/>
            <person name="Wang H.M."/>
            <person name="Wang Y.J."/>
            <person name="Wang X.X."/>
            <person name="Zeng Q.Y."/>
        </authorList>
    </citation>
    <scope>NUCLEOTIDE SEQUENCE [LARGE SCALE GENOMIC DNA]</scope>
    <source>
        <strain evidence="2">cv. PAL-ZL1</strain>
    </source>
</reference>
<name>A0ACC4CJK1_POPAL</name>
<comment type="caution">
    <text evidence="1">The sequence shown here is derived from an EMBL/GenBank/DDBJ whole genome shotgun (WGS) entry which is preliminary data.</text>
</comment>
<keyword evidence="2" id="KW-1185">Reference proteome</keyword>
<evidence type="ECO:0000313" key="1">
    <source>
        <dbReference type="EMBL" id="KAL3597744.1"/>
    </source>
</evidence>
<dbReference type="Proteomes" id="UP000309997">
    <property type="component" value="Unassembled WGS sequence"/>
</dbReference>
<organism evidence="1 2">
    <name type="scientific">Populus alba</name>
    <name type="common">White poplar</name>
    <dbReference type="NCBI Taxonomy" id="43335"/>
    <lineage>
        <taxon>Eukaryota</taxon>
        <taxon>Viridiplantae</taxon>
        <taxon>Streptophyta</taxon>
        <taxon>Embryophyta</taxon>
        <taxon>Tracheophyta</taxon>
        <taxon>Spermatophyta</taxon>
        <taxon>Magnoliopsida</taxon>
        <taxon>eudicotyledons</taxon>
        <taxon>Gunneridae</taxon>
        <taxon>Pentapetalae</taxon>
        <taxon>rosids</taxon>
        <taxon>fabids</taxon>
        <taxon>Malpighiales</taxon>
        <taxon>Salicaceae</taxon>
        <taxon>Saliceae</taxon>
        <taxon>Populus</taxon>
    </lineage>
</organism>
<sequence>MPLRQLFPCDPNDWPKKGYGSYIELVLLMKDSQSLLDCRFHESCIYSKSFTSSFASRLVERNTRDVCDSSDQGVEWSDRRFNGPWTLHPRDMERDARAQVINAANLTWRML</sequence>